<reference evidence="1 2" key="2">
    <citation type="submission" date="2018-04" db="EMBL/GenBank/DDBJ databases">
        <title>OglaRS2 (Oryza glaberrima Reference Sequence Version 2).</title>
        <authorList>
            <person name="Zhang J."/>
            <person name="Kudrna D."/>
            <person name="Lee S."/>
            <person name="Talag J."/>
            <person name="Rajasekar S."/>
            <person name="Wing R.A."/>
        </authorList>
    </citation>
    <scope>NUCLEOTIDE SEQUENCE [LARGE SCALE GENOMIC DNA]</scope>
    <source>
        <strain evidence="1 2">cv. IRGC 96717</strain>
    </source>
</reference>
<keyword evidence="2" id="KW-1185">Reference proteome</keyword>
<dbReference type="Proteomes" id="UP000007306">
    <property type="component" value="Chromosome 7"/>
</dbReference>
<proteinExistence type="predicted"/>
<protein>
    <submittedName>
        <fullName evidence="1">Uncharacterized protein</fullName>
    </submittedName>
</protein>
<dbReference type="AlphaFoldDB" id="I1QC02"/>
<dbReference type="STRING" id="4538.I1QC02"/>
<dbReference type="EnsemblPlants" id="ORGLA07G0164400.1">
    <property type="protein sequence ID" value="ORGLA07G0164400.1"/>
    <property type="gene ID" value="ORGLA07G0164400"/>
</dbReference>
<name>I1QC02_ORYGL</name>
<organism evidence="1 2">
    <name type="scientific">Oryza glaberrima</name>
    <name type="common">African rice</name>
    <dbReference type="NCBI Taxonomy" id="4538"/>
    <lineage>
        <taxon>Eukaryota</taxon>
        <taxon>Viridiplantae</taxon>
        <taxon>Streptophyta</taxon>
        <taxon>Embryophyta</taxon>
        <taxon>Tracheophyta</taxon>
        <taxon>Spermatophyta</taxon>
        <taxon>Magnoliopsida</taxon>
        <taxon>Liliopsida</taxon>
        <taxon>Poales</taxon>
        <taxon>Poaceae</taxon>
        <taxon>BOP clade</taxon>
        <taxon>Oryzoideae</taxon>
        <taxon>Oryzeae</taxon>
        <taxon>Oryzinae</taxon>
        <taxon>Oryza</taxon>
    </lineage>
</organism>
<dbReference type="HOGENOM" id="CLU_2675140_0_0_1"/>
<sequence length="75" mass="8484">MLAKLQCSVHAVRLRRCFTVKLEFVLSTCSVFCKRGDNNPVGGGSEAVPRRWKNWHRNILSRTSLLISCYSLLGC</sequence>
<accession>I1QC02</accession>
<dbReference type="Gramene" id="ORGLA07G0164400.1">
    <property type="protein sequence ID" value="ORGLA07G0164400.1"/>
    <property type="gene ID" value="ORGLA07G0164400"/>
</dbReference>
<evidence type="ECO:0000313" key="1">
    <source>
        <dbReference type="EnsemblPlants" id="ORGLA07G0164400.1"/>
    </source>
</evidence>
<evidence type="ECO:0000313" key="2">
    <source>
        <dbReference type="Proteomes" id="UP000007306"/>
    </source>
</evidence>
<reference evidence="1" key="1">
    <citation type="submission" date="2015-06" db="UniProtKB">
        <authorList>
            <consortium name="EnsemblPlants"/>
        </authorList>
    </citation>
    <scope>IDENTIFICATION</scope>
</reference>